<dbReference type="Pfam" id="PF00004">
    <property type="entry name" value="AAA"/>
    <property type="match status" value="1"/>
</dbReference>
<feature type="compositionally biased region" description="Polar residues" evidence="2">
    <location>
        <begin position="49"/>
        <end position="72"/>
    </location>
</feature>
<name>A0A1E1LBX9_9HELO</name>
<dbReference type="InParanoid" id="A0A1E1LBX9"/>
<feature type="domain" description="ATPase AAA-type core" evidence="3">
    <location>
        <begin position="678"/>
        <end position="792"/>
    </location>
</feature>
<dbReference type="GO" id="GO:0016887">
    <property type="term" value="F:ATP hydrolysis activity"/>
    <property type="evidence" value="ECO:0007669"/>
    <property type="project" value="InterPro"/>
</dbReference>
<dbReference type="InterPro" id="IPR003959">
    <property type="entry name" value="ATPase_AAA_core"/>
</dbReference>
<feature type="region of interest" description="Disordered" evidence="2">
    <location>
        <begin position="30"/>
        <end position="72"/>
    </location>
</feature>
<protein>
    <submittedName>
        <fullName evidence="6">Uncharacterized protein</fullName>
    </submittedName>
</protein>
<dbReference type="GO" id="GO:0005524">
    <property type="term" value="F:ATP binding"/>
    <property type="evidence" value="ECO:0007669"/>
    <property type="project" value="InterPro"/>
</dbReference>
<feature type="compositionally biased region" description="Basic and acidic residues" evidence="2">
    <location>
        <begin position="969"/>
        <end position="987"/>
    </location>
</feature>
<organism evidence="6 7">
    <name type="scientific">Rhynchosporium graminicola</name>
    <dbReference type="NCBI Taxonomy" id="2792576"/>
    <lineage>
        <taxon>Eukaryota</taxon>
        <taxon>Fungi</taxon>
        <taxon>Dikarya</taxon>
        <taxon>Ascomycota</taxon>
        <taxon>Pezizomycotina</taxon>
        <taxon>Leotiomycetes</taxon>
        <taxon>Helotiales</taxon>
        <taxon>Ploettnerulaceae</taxon>
        <taxon>Rhynchosporium</taxon>
    </lineage>
</organism>
<dbReference type="Gene3D" id="3.40.50.300">
    <property type="entry name" value="P-loop containing nucleotide triphosphate hydrolases"/>
    <property type="match status" value="1"/>
</dbReference>
<feature type="domain" description="AAA+ ATPase lid" evidence="5">
    <location>
        <begin position="823"/>
        <end position="901"/>
    </location>
</feature>
<dbReference type="InterPro" id="IPR027417">
    <property type="entry name" value="P-loop_NTPase"/>
</dbReference>
<dbReference type="PANTHER" id="PTHR46411:SF2">
    <property type="entry name" value="AAA+ ATPASE DOMAIN-CONTAINING PROTEIN"/>
    <property type="match status" value="1"/>
</dbReference>
<dbReference type="EMBL" id="FJUW01000045">
    <property type="protein sequence ID" value="CZT08036.1"/>
    <property type="molecule type" value="Genomic_DNA"/>
</dbReference>
<feature type="compositionally biased region" description="Basic and acidic residues" evidence="2">
    <location>
        <begin position="930"/>
        <end position="950"/>
    </location>
</feature>
<dbReference type="AlphaFoldDB" id="A0A1E1LBX9"/>
<proteinExistence type="predicted"/>
<dbReference type="Pfam" id="PF23232">
    <property type="entry name" value="AAA_lid_13"/>
    <property type="match status" value="1"/>
</dbReference>
<accession>A0A1E1LBX9</accession>
<dbReference type="SUPFAM" id="SSF52540">
    <property type="entry name" value="P-loop containing nucleoside triphosphate hydrolases"/>
    <property type="match status" value="1"/>
</dbReference>
<feature type="region of interest" description="Disordered" evidence="2">
    <location>
        <begin position="918"/>
        <end position="1002"/>
    </location>
</feature>
<evidence type="ECO:0000256" key="1">
    <source>
        <dbReference type="SAM" id="Coils"/>
    </source>
</evidence>
<evidence type="ECO:0000259" key="3">
    <source>
        <dbReference type="Pfam" id="PF00004"/>
    </source>
</evidence>
<evidence type="ECO:0000313" key="6">
    <source>
        <dbReference type="EMBL" id="CZT08036.1"/>
    </source>
</evidence>
<keyword evidence="7" id="KW-1185">Reference proteome</keyword>
<dbReference type="PANTHER" id="PTHR46411">
    <property type="entry name" value="FAMILY ATPASE, PUTATIVE-RELATED"/>
    <property type="match status" value="1"/>
</dbReference>
<evidence type="ECO:0000259" key="4">
    <source>
        <dbReference type="Pfam" id="PF22942"/>
    </source>
</evidence>
<gene>
    <name evidence="6" type="ORF">RCO7_09599</name>
</gene>
<dbReference type="STRING" id="914237.A0A1E1LBX9"/>
<evidence type="ECO:0000313" key="7">
    <source>
        <dbReference type="Proteomes" id="UP000178129"/>
    </source>
</evidence>
<dbReference type="InterPro" id="IPR056599">
    <property type="entry name" value="AAA_lid_fung"/>
</dbReference>
<feature type="domain" description="DUF7025" evidence="4">
    <location>
        <begin position="365"/>
        <end position="467"/>
    </location>
</feature>
<keyword evidence="1" id="KW-0175">Coiled coil</keyword>
<dbReference type="InterPro" id="IPR054289">
    <property type="entry name" value="DUF7025"/>
</dbReference>
<comment type="caution">
    <text evidence="6">The sequence shown here is derived from an EMBL/GenBank/DDBJ whole genome shotgun (WGS) entry which is preliminary data.</text>
</comment>
<feature type="compositionally biased region" description="Acidic residues" evidence="2">
    <location>
        <begin position="951"/>
        <end position="968"/>
    </location>
</feature>
<evidence type="ECO:0000256" key="2">
    <source>
        <dbReference type="SAM" id="MobiDB-lite"/>
    </source>
</evidence>
<dbReference type="Pfam" id="PF22942">
    <property type="entry name" value="DUF7025"/>
    <property type="match status" value="1"/>
</dbReference>
<reference evidence="7" key="1">
    <citation type="submission" date="2016-03" db="EMBL/GenBank/DDBJ databases">
        <authorList>
            <person name="Ploux O."/>
        </authorList>
    </citation>
    <scope>NUCLEOTIDE SEQUENCE [LARGE SCALE GENOMIC DNA]</scope>
    <source>
        <strain evidence="7">UK7</strain>
    </source>
</reference>
<sequence>MAAPNIMSIVGKSHPDSMLSTLHVDEAISPTEQREQQSTDDNPPVSIHPTVQLTSENGPEISTSSVIGSNEGQLLNSEKNSEIEQEMTFYQTLARQVISEETAVNASDKACTSAFRNLVPELVRKEKETPDRVEARSRQAILHIAYTDLRVNNLEKEVKSLRRDIQGLPADFDIETQPGPDQRVYLHELKRSSPLQFPLNEKSADIPPHLRPGLEVLLADTIDSTDTKTGAGGSGQRSPEAIRIRPALLAAHLGKISGENLAVTVRRKSEYTQVCAMLIRNPFKVFCTFEDQIRASVRELEIKIDKKVNKATESKGKMQEGTEVGHERDVYDDKHLLVDLKLLIEFLDVDLKPILELRSEIEGGTATTIRYEDLWHLFKLGDDVIQQQSSVPKVYRVINLTGGREIWVPKIDRDHKPVPVDGFVIDCYSLGFDGSFFGPKLTKFHIRKFQGARLITSLSVFPLRFDPSKQTLEESLVDRGSKYLEMTKLPYAHRLLVGTTLDEPAEEIDGQIIVDMTLAINRNTHWQPHLDFDEADLSEGDKRETQAEPFCTHLKYDEGCCGSDIVHKDLRMDRLRVEEYIQTNLYALKRFPASELDQKDKILLPHWTYGFVLRSRQWVTVNICDLSDVVYENNFDSLVLPPRHKDTVKALVRNHARDLTIATATSNLGASMDMVRGKGVGKTSTAECVADLTHRPLFPVTCGDIGETAAEVQASLDRNFQLAHKWGCVLLLDEADVFMAKRNRTDLRRNAVVSVFLRTLEYYSGILFLTTNRVGSIDPAFKSRIHMSLYFPHLGLEATLKLYQILLDRTIAEQKISKKVDFKVKSKEIQKFARSHFKRLEKARLATWNGRQIRNAFQTAITLAEYSSREPGAESTTLGKDQFQIVADASKDFDSYMKKTLGNSEAEVAWQEEIRYDGFGNLNRDPPAARSERRNEKPPHLPARNAKDPESESSSDDDDDEDGEDDREENCLSRVRDEPSTADKDKAVAAATTKDAIGSRPKQLEMDEFEEFLLFKEMKKKKSS</sequence>
<feature type="coiled-coil region" evidence="1">
    <location>
        <begin position="144"/>
        <end position="171"/>
    </location>
</feature>
<dbReference type="Proteomes" id="UP000178129">
    <property type="component" value="Unassembled WGS sequence"/>
</dbReference>
<evidence type="ECO:0000259" key="5">
    <source>
        <dbReference type="Pfam" id="PF23232"/>
    </source>
</evidence>